<sequence>MATTDRQNLLSDEQPMGNNQLEPDLEAGNQPSLLKQSSHPVCLIFHYLFRVGAICTYFFGTWFTDNFVLIFVLCVLMLVFDFWTVKNVSGRLLVGLRWWSENKEDGTTTWLFESRDPSRPLNPVDSRLFWTGLYVAPAVWVVFGILCILTFKLKWLLIVAVALALNFANVIGYTQCDKDAKQKWATGFASNMLGGSGAGGIMGGLMSRGITRMAGSIF</sequence>
<dbReference type="PANTHER" id="PTHR13019">
    <property type="entry name" value="GOLGI APPARATUS MEMBRANE PROTEIN TVP23"/>
    <property type="match status" value="1"/>
</dbReference>
<evidence type="ECO:0000256" key="3">
    <source>
        <dbReference type="ARBA" id="ARBA00005467"/>
    </source>
</evidence>
<comment type="function">
    <text evidence="1 8">Golgi membrane protein involved in vesicular trafficking.</text>
</comment>
<protein>
    <recommendedName>
        <fullName evidence="4 8">Golgi apparatus membrane protein TVP23</fullName>
    </recommendedName>
</protein>
<dbReference type="GO" id="GO:0000139">
    <property type="term" value="C:Golgi membrane"/>
    <property type="evidence" value="ECO:0007669"/>
    <property type="project" value="UniProtKB-SubCell"/>
</dbReference>
<evidence type="ECO:0000256" key="4">
    <source>
        <dbReference type="ARBA" id="ARBA00013603"/>
    </source>
</evidence>
<feature type="transmembrane region" description="Helical" evidence="8">
    <location>
        <begin position="66"/>
        <end position="85"/>
    </location>
</feature>
<dbReference type="AlphaFoldDB" id="A0A197KGL5"/>
<keyword evidence="7 8" id="KW-0472">Membrane</keyword>
<evidence type="ECO:0000256" key="8">
    <source>
        <dbReference type="RuleBase" id="RU361206"/>
    </source>
</evidence>
<evidence type="ECO:0000256" key="2">
    <source>
        <dbReference type="ARBA" id="ARBA00004141"/>
    </source>
</evidence>
<dbReference type="Pfam" id="PF05832">
    <property type="entry name" value="DUF846"/>
    <property type="match status" value="1"/>
</dbReference>
<name>A0A197KGL5_9FUNG</name>
<dbReference type="STRING" id="1314771.A0A197KGL5"/>
<dbReference type="GO" id="GO:0016192">
    <property type="term" value="P:vesicle-mediated transport"/>
    <property type="evidence" value="ECO:0007669"/>
    <property type="project" value="TreeGrafter"/>
</dbReference>
<proteinExistence type="inferred from homology"/>
<evidence type="ECO:0000313" key="10">
    <source>
        <dbReference type="EMBL" id="OAQ36303.1"/>
    </source>
</evidence>
<evidence type="ECO:0000256" key="9">
    <source>
        <dbReference type="SAM" id="MobiDB-lite"/>
    </source>
</evidence>
<dbReference type="Proteomes" id="UP000078512">
    <property type="component" value="Unassembled WGS sequence"/>
</dbReference>
<comment type="similarity">
    <text evidence="3 8">Belongs to the TVP23 family.</text>
</comment>
<dbReference type="OrthoDB" id="2151161at2759"/>
<keyword evidence="5 8" id="KW-0812">Transmembrane</keyword>
<dbReference type="GO" id="GO:0009306">
    <property type="term" value="P:protein secretion"/>
    <property type="evidence" value="ECO:0007669"/>
    <property type="project" value="TreeGrafter"/>
</dbReference>
<organism evidence="10 11">
    <name type="scientific">Linnemannia elongata AG-77</name>
    <dbReference type="NCBI Taxonomy" id="1314771"/>
    <lineage>
        <taxon>Eukaryota</taxon>
        <taxon>Fungi</taxon>
        <taxon>Fungi incertae sedis</taxon>
        <taxon>Mucoromycota</taxon>
        <taxon>Mortierellomycotina</taxon>
        <taxon>Mortierellomycetes</taxon>
        <taxon>Mortierellales</taxon>
        <taxon>Mortierellaceae</taxon>
        <taxon>Linnemannia</taxon>
    </lineage>
</organism>
<keyword evidence="8" id="KW-0333">Golgi apparatus</keyword>
<evidence type="ECO:0000256" key="6">
    <source>
        <dbReference type="ARBA" id="ARBA00022989"/>
    </source>
</evidence>
<feature type="transmembrane region" description="Helical" evidence="8">
    <location>
        <begin position="155"/>
        <end position="174"/>
    </location>
</feature>
<dbReference type="InterPro" id="IPR008564">
    <property type="entry name" value="TVP23-like"/>
</dbReference>
<evidence type="ECO:0000256" key="5">
    <source>
        <dbReference type="ARBA" id="ARBA00022692"/>
    </source>
</evidence>
<gene>
    <name evidence="10" type="ORF">K457DRAFT_1826594</name>
</gene>
<keyword evidence="6 8" id="KW-1133">Transmembrane helix</keyword>
<evidence type="ECO:0000256" key="7">
    <source>
        <dbReference type="ARBA" id="ARBA00023136"/>
    </source>
</evidence>
<feature type="transmembrane region" description="Helical" evidence="8">
    <location>
        <begin position="128"/>
        <end position="149"/>
    </location>
</feature>
<evidence type="ECO:0000256" key="1">
    <source>
        <dbReference type="ARBA" id="ARBA00003246"/>
    </source>
</evidence>
<feature type="compositionally biased region" description="Polar residues" evidence="9">
    <location>
        <begin position="1"/>
        <end position="21"/>
    </location>
</feature>
<feature type="region of interest" description="Disordered" evidence="9">
    <location>
        <begin position="1"/>
        <end position="22"/>
    </location>
</feature>
<dbReference type="PANTHER" id="PTHR13019:SF7">
    <property type="entry name" value="GOLGI APPARATUS MEMBRANE PROTEIN TVP23"/>
    <property type="match status" value="1"/>
</dbReference>
<accession>A0A197KGL5</accession>
<keyword evidence="11" id="KW-1185">Reference proteome</keyword>
<dbReference type="EMBL" id="KV442012">
    <property type="protein sequence ID" value="OAQ36303.1"/>
    <property type="molecule type" value="Genomic_DNA"/>
</dbReference>
<evidence type="ECO:0000313" key="11">
    <source>
        <dbReference type="Proteomes" id="UP000078512"/>
    </source>
</evidence>
<comment type="subcellular location">
    <subcellularLocation>
        <location evidence="8">Golgi apparatus membrane</location>
        <topology evidence="8">Multi-pass membrane protein</topology>
    </subcellularLocation>
    <subcellularLocation>
        <location evidence="2">Membrane</location>
        <topology evidence="2">Multi-pass membrane protein</topology>
    </subcellularLocation>
</comment>
<reference evidence="10 11" key="1">
    <citation type="submission" date="2016-05" db="EMBL/GenBank/DDBJ databases">
        <title>Genome sequencing reveals origins of a unique bacterial endosymbiosis in the earliest lineages of terrestrial Fungi.</title>
        <authorList>
            <consortium name="DOE Joint Genome Institute"/>
            <person name="Uehling J."/>
            <person name="Gryganskyi A."/>
            <person name="Hameed K."/>
            <person name="Tschaplinski T."/>
            <person name="Misztal P."/>
            <person name="Wu S."/>
            <person name="Desiro A."/>
            <person name="Vande Pol N."/>
            <person name="Du Z.-Y."/>
            <person name="Zienkiewicz A."/>
            <person name="Zienkiewicz K."/>
            <person name="Morin E."/>
            <person name="Tisserant E."/>
            <person name="Splivallo R."/>
            <person name="Hainaut M."/>
            <person name="Henrissat B."/>
            <person name="Ohm R."/>
            <person name="Kuo A."/>
            <person name="Yan J."/>
            <person name="Lipzen A."/>
            <person name="Nolan M."/>
            <person name="Labutti K."/>
            <person name="Barry K."/>
            <person name="Goldstein A."/>
            <person name="Labbe J."/>
            <person name="Schadt C."/>
            <person name="Tuskan G."/>
            <person name="Grigoriev I."/>
            <person name="Martin F."/>
            <person name="Vilgalys R."/>
            <person name="Bonito G."/>
        </authorList>
    </citation>
    <scope>NUCLEOTIDE SEQUENCE [LARGE SCALE GENOMIC DNA]</scope>
    <source>
        <strain evidence="10 11">AG-77</strain>
    </source>
</reference>